<name>A0A3B1DZM3_9ZZZZ</name>
<accession>A0A3B1DZM3</accession>
<evidence type="ECO:0008006" key="3">
    <source>
        <dbReference type="Google" id="ProtNLM"/>
    </source>
</evidence>
<sequence>MLKREFLYYGTHHLGWLLFISGAIIVALVMIWMLMRYERHLVPRKVGYALLTLRLVVLALLFIVWLEPVISWTIDKEKTGRILVGVDLSRSMAMSDKQATKAEKLRWARALGMVGNSKINARLDRWQRAYDAGKEPVWVDENEIKNKEQRLQLVTARKANMQQVFHQVGQLSRKEIALKLLTATSSPLLEKLSETGQVNLVVFAGASEGANSETLQELIKKPPENISIEISDLSAAMQKQAASSESSQLIGIVLLTDGQDNSQNDVIKLAKQFGNANVPIYPVLLGSEQQPRDIAVGLLTFDSMPRKDDKAMLSAMIHTAGFEGKSIDVFLEREGEEPLKKTIVPTETRTNIEFELNTKQKGWHEQTIRIDVQAGETYTTNNEKRFAYSVIDDLAHVMLIDGEARWEFKFIYNALKRDKQVSLKEVLFEQPYLKVLPTPSFNNQLKVPTDVNDLKNSPFAEQDIVIIGDISPEAISETGWKLLEQYVSEMGGTVLFVAGKQYFPLKHNNPVLTRLLPMKNLRTVEMTGDAAIAPPSERGFRLTITPDGEREKMFRFSSNRIGNRSIWKTLPGHTWGILGEAKPGATVLATALLPDVKPTLKSERTSALIVQQNYGLGKTMWIGIESTWRWRFRVGDSYHHRFWGQLCRWAALNRAATANEFVQFGLQESVIQKGEEVIFQARWKQHFLNEQPLLKAKVEIYRKGESTTEPYATCPLVPSESNPLLYEGRQIALPEGEYETKLIAEGIELGNDVVTQLYVTPRQTVELSELAANKVLLSKIADASQGKLFLPDQVHKIPELFQNPELKTALRHERTLWDHWLIMLLFFSLLMAEWVTRKLNGLP</sequence>
<organism evidence="2">
    <name type="scientific">hydrothermal vent metagenome</name>
    <dbReference type="NCBI Taxonomy" id="652676"/>
    <lineage>
        <taxon>unclassified sequences</taxon>
        <taxon>metagenomes</taxon>
        <taxon>ecological metagenomes</taxon>
    </lineage>
</organism>
<dbReference type="SUPFAM" id="SSF53300">
    <property type="entry name" value="vWA-like"/>
    <property type="match status" value="1"/>
</dbReference>
<keyword evidence="1" id="KW-0472">Membrane</keyword>
<keyword evidence="1" id="KW-0812">Transmembrane</keyword>
<dbReference type="InterPro" id="IPR029062">
    <property type="entry name" value="Class_I_gatase-like"/>
</dbReference>
<gene>
    <name evidence="2" type="ORF">MNBD_PLANCTO02-2861</name>
</gene>
<dbReference type="InterPro" id="IPR036465">
    <property type="entry name" value="vWFA_dom_sf"/>
</dbReference>
<feature type="transmembrane region" description="Helical" evidence="1">
    <location>
        <begin position="46"/>
        <end position="66"/>
    </location>
</feature>
<proteinExistence type="predicted"/>
<dbReference type="SUPFAM" id="SSF52317">
    <property type="entry name" value="Class I glutamine amidotransferase-like"/>
    <property type="match status" value="1"/>
</dbReference>
<dbReference type="EMBL" id="UOGL01000519">
    <property type="protein sequence ID" value="VAX41190.1"/>
    <property type="molecule type" value="Genomic_DNA"/>
</dbReference>
<dbReference type="Gene3D" id="3.40.50.410">
    <property type="entry name" value="von Willebrand factor, type A domain"/>
    <property type="match status" value="1"/>
</dbReference>
<dbReference type="PANTHER" id="PTHR37947">
    <property type="entry name" value="BLL2462 PROTEIN"/>
    <property type="match status" value="1"/>
</dbReference>
<feature type="transmembrane region" description="Helical" evidence="1">
    <location>
        <begin position="14"/>
        <end position="34"/>
    </location>
</feature>
<dbReference type="AlphaFoldDB" id="A0A3B1DZM3"/>
<evidence type="ECO:0000313" key="2">
    <source>
        <dbReference type="EMBL" id="VAX41190.1"/>
    </source>
</evidence>
<dbReference type="PANTHER" id="PTHR37947:SF1">
    <property type="entry name" value="BLL2462 PROTEIN"/>
    <property type="match status" value="1"/>
</dbReference>
<evidence type="ECO:0000256" key="1">
    <source>
        <dbReference type="SAM" id="Phobius"/>
    </source>
</evidence>
<dbReference type="Gene3D" id="3.40.50.880">
    <property type="match status" value="1"/>
</dbReference>
<keyword evidence="1" id="KW-1133">Transmembrane helix</keyword>
<protein>
    <recommendedName>
        <fullName evidence="3">VWFA domain-containing protein</fullName>
    </recommendedName>
</protein>
<reference evidence="2" key="1">
    <citation type="submission" date="2018-06" db="EMBL/GenBank/DDBJ databases">
        <authorList>
            <person name="Zhirakovskaya E."/>
        </authorList>
    </citation>
    <scope>NUCLEOTIDE SEQUENCE</scope>
</reference>